<dbReference type="SUPFAM" id="SSF47336">
    <property type="entry name" value="ACP-like"/>
    <property type="match status" value="1"/>
</dbReference>
<name>A0A1H6G031_THEAL</name>
<dbReference type="Pfam" id="PF00550">
    <property type="entry name" value="PP-binding"/>
    <property type="match status" value="1"/>
</dbReference>
<organism evidence="2 3">
    <name type="scientific">Thermoleophilum album</name>
    <dbReference type="NCBI Taxonomy" id="29539"/>
    <lineage>
        <taxon>Bacteria</taxon>
        <taxon>Bacillati</taxon>
        <taxon>Actinomycetota</taxon>
        <taxon>Thermoleophilia</taxon>
        <taxon>Thermoleophilales</taxon>
        <taxon>Thermoleophilaceae</taxon>
        <taxon>Thermoleophilum</taxon>
    </lineage>
</organism>
<dbReference type="GO" id="GO:0016874">
    <property type="term" value="F:ligase activity"/>
    <property type="evidence" value="ECO:0007669"/>
    <property type="project" value="UniProtKB-KW"/>
</dbReference>
<dbReference type="STRING" id="29539.SAMN02745716_2014"/>
<dbReference type="Proteomes" id="UP000222056">
    <property type="component" value="Unassembled WGS sequence"/>
</dbReference>
<dbReference type="AlphaFoldDB" id="A0A1H6G031"/>
<dbReference type="EMBL" id="FNWJ01000002">
    <property type="protein sequence ID" value="SEH15633.1"/>
    <property type="molecule type" value="Genomic_DNA"/>
</dbReference>
<keyword evidence="3" id="KW-1185">Reference proteome</keyword>
<protein>
    <submittedName>
        <fullName evidence="2">D-alanine--poly(Phosphoribitol) ligase, subunit 2</fullName>
    </submittedName>
</protein>
<sequence>MRALEDHVIEVMKRALALEPPARDSDLFESGLIDSLGLVTLITELEQEFGFQLPLEQFDLDCFRTVTSIAAQIALHVEQRDEREEHDDAAALSAADARRVARLEEQHERDQ</sequence>
<gene>
    <name evidence="2" type="ORF">SAMN02745716_2014</name>
</gene>
<evidence type="ECO:0000313" key="2">
    <source>
        <dbReference type="EMBL" id="SEH15633.1"/>
    </source>
</evidence>
<dbReference type="InterPro" id="IPR036736">
    <property type="entry name" value="ACP-like_sf"/>
</dbReference>
<evidence type="ECO:0000313" key="3">
    <source>
        <dbReference type="Proteomes" id="UP000222056"/>
    </source>
</evidence>
<proteinExistence type="predicted"/>
<dbReference type="InterPro" id="IPR009081">
    <property type="entry name" value="PP-bd_ACP"/>
</dbReference>
<dbReference type="OrthoDB" id="6462171at2"/>
<dbReference type="RefSeq" id="WP_093118663.1">
    <property type="nucleotide sequence ID" value="NZ_FNWJ01000002.1"/>
</dbReference>
<dbReference type="PROSITE" id="PS50075">
    <property type="entry name" value="CARRIER"/>
    <property type="match status" value="1"/>
</dbReference>
<feature type="domain" description="Carrier" evidence="1">
    <location>
        <begin position="1"/>
        <end position="77"/>
    </location>
</feature>
<evidence type="ECO:0000259" key="1">
    <source>
        <dbReference type="PROSITE" id="PS50075"/>
    </source>
</evidence>
<reference evidence="3" key="1">
    <citation type="submission" date="2016-10" db="EMBL/GenBank/DDBJ databases">
        <authorList>
            <person name="Varghese N."/>
            <person name="Submissions S."/>
        </authorList>
    </citation>
    <scope>NUCLEOTIDE SEQUENCE [LARGE SCALE GENOMIC DNA]</scope>
    <source>
        <strain evidence="3">ATCC 35263</strain>
    </source>
</reference>
<keyword evidence="2" id="KW-0436">Ligase</keyword>
<accession>A0A1H6G031</accession>
<dbReference type="Gene3D" id="1.10.1200.10">
    <property type="entry name" value="ACP-like"/>
    <property type="match status" value="1"/>
</dbReference>